<dbReference type="EMBL" id="BMAO01020213">
    <property type="protein sequence ID" value="GFQ65747.1"/>
    <property type="molecule type" value="Genomic_DNA"/>
</dbReference>
<comment type="caution">
    <text evidence="1">The sequence shown here is derived from an EMBL/GenBank/DDBJ whole genome shotgun (WGS) entry which is preliminary data.</text>
</comment>
<dbReference type="InterPro" id="IPR038765">
    <property type="entry name" value="Papain-like_cys_pep_sf"/>
</dbReference>
<gene>
    <name evidence="1" type="primary">AVEN_200179_1</name>
    <name evidence="1" type="ORF">TNCT_697942</name>
</gene>
<dbReference type="SUPFAM" id="SSF54001">
    <property type="entry name" value="Cysteine proteinases"/>
    <property type="match status" value="1"/>
</dbReference>
<protein>
    <recommendedName>
        <fullName evidence="3">Ubiquitin-like protease family profile domain-containing protein</fullName>
    </recommendedName>
</protein>
<evidence type="ECO:0000313" key="1">
    <source>
        <dbReference type="EMBL" id="GFQ65747.1"/>
    </source>
</evidence>
<name>A0A8X6H2B8_TRICU</name>
<keyword evidence="2" id="KW-1185">Reference proteome</keyword>
<organism evidence="1 2">
    <name type="scientific">Trichonephila clavata</name>
    <name type="common">Joro spider</name>
    <name type="synonym">Nephila clavata</name>
    <dbReference type="NCBI Taxonomy" id="2740835"/>
    <lineage>
        <taxon>Eukaryota</taxon>
        <taxon>Metazoa</taxon>
        <taxon>Ecdysozoa</taxon>
        <taxon>Arthropoda</taxon>
        <taxon>Chelicerata</taxon>
        <taxon>Arachnida</taxon>
        <taxon>Araneae</taxon>
        <taxon>Araneomorphae</taxon>
        <taxon>Entelegynae</taxon>
        <taxon>Araneoidea</taxon>
        <taxon>Nephilidae</taxon>
        <taxon>Trichonephila</taxon>
    </lineage>
</organism>
<accession>A0A8X6H2B8</accession>
<evidence type="ECO:0000313" key="2">
    <source>
        <dbReference type="Proteomes" id="UP000887116"/>
    </source>
</evidence>
<proteinExistence type="predicted"/>
<dbReference type="OrthoDB" id="6429004at2759"/>
<reference evidence="1" key="1">
    <citation type="submission" date="2020-07" db="EMBL/GenBank/DDBJ databases">
        <title>Multicomponent nature underlies the extraordinary mechanical properties of spider dragline silk.</title>
        <authorList>
            <person name="Kono N."/>
            <person name="Nakamura H."/>
            <person name="Mori M."/>
            <person name="Yoshida Y."/>
            <person name="Ohtoshi R."/>
            <person name="Malay A.D."/>
            <person name="Moran D.A.P."/>
            <person name="Tomita M."/>
            <person name="Numata K."/>
            <person name="Arakawa K."/>
        </authorList>
    </citation>
    <scope>NUCLEOTIDE SEQUENCE</scope>
</reference>
<sequence>MDKAWRSVTPLTIHSCFKKSGFPTPYLVDVHDTLMEWNAEPSLWDALPVQVFRCLFIRPDLCSQRKMTTILRNLDTLVSSRLGVSMSSIEVSSYLCFCSVTRPVFKGVYAADCIPDLRKYDRAAIVVNTDVSTGPGVHWLAFFYENGKLEFFDSFGRSPHDLSPHIIEYLKKYPNVDILSTPLQTPCSSVCGPYCIFYILKRSLGYSKMNIQNHLLTIGNNLDRDHYVDEYLRNNVMIYIAPGNNG</sequence>
<dbReference type="Proteomes" id="UP000887116">
    <property type="component" value="Unassembled WGS sequence"/>
</dbReference>
<evidence type="ECO:0008006" key="3">
    <source>
        <dbReference type="Google" id="ProtNLM"/>
    </source>
</evidence>
<dbReference type="AlphaFoldDB" id="A0A8X6H2B8"/>
<dbReference type="Gene3D" id="3.40.395.10">
    <property type="entry name" value="Adenoviral Proteinase, Chain A"/>
    <property type="match status" value="1"/>
</dbReference>